<dbReference type="EnsemblPlants" id="Pp3c17_9180V3.1">
    <property type="protein sequence ID" value="PAC:32906748.CDS.1"/>
    <property type="gene ID" value="Pp3c17_9180"/>
</dbReference>
<reference evidence="1 3" key="1">
    <citation type="journal article" date="2008" name="Science">
        <title>The Physcomitrella genome reveals evolutionary insights into the conquest of land by plants.</title>
        <authorList>
            <person name="Rensing S."/>
            <person name="Lang D."/>
            <person name="Zimmer A."/>
            <person name="Terry A."/>
            <person name="Salamov A."/>
            <person name="Shapiro H."/>
            <person name="Nishiyama T."/>
            <person name="Perroud P.-F."/>
            <person name="Lindquist E."/>
            <person name="Kamisugi Y."/>
            <person name="Tanahashi T."/>
            <person name="Sakakibara K."/>
            <person name="Fujita T."/>
            <person name="Oishi K."/>
            <person name="Shin-I T."/>
            <person name="Kuroki Y."/>
            <person name="Toyoda A."/>
            <person name="Suzuki Y."/>
            <person name="Hashimoto A."/>
            <person name="Yamaguchi K."/>
            <person name="Sugano A."/>
            <person name="Kohara Y."/>
            <person name="Fujiyama A."/>
            <person name="Anterola A."/>
            <person name="Aoki S."/>
            <person name="Ashton N."/>
            <person name="Barbazuk W.B."/>
            <person name="Barker E."/>
            <person name="Bennetzen J."/>
            <person name="Bezanilla M."/>
            <person name="Blankenship R."/>
            <person name="Cho S.H."/>
            <person name="Dutcher S."/>
            <person name="Estelle M."/>
            <person name="Fawcett J.A."/>
            <person name="Gundlach H."/>
            <person name="Hanada K."/>
            <person name="Heyl A."/>
            <person name="Hicks K.A."/>
            <person name="Hugh J."/>
            <person name="Lohr M."/>
            <person name="Mayer K."/>
            <person name="Melkozernov A."/>
            <person name="Murata T."/>
            <person name="Nelson D."/>
            <person name="Pils B."/>
            <person name="Prigge M."/>
            <person name="Reiss B."/>
            <person name="Renner T."/>
            <person name="Rombauts S."/>
            <person name="Rushton P."/>
            <person name="Sanderfoot A."/>
            <person name="Schween G."/>
            <person name="Shiu S.-H."/>
            <person name="Stueber K."/>
            <person name="Theodoulou F.L."/>
            <person name="Tu H."/>
            <person name="Van de Peer Y."/>
            <person name="Verrier P.J."/>
            <person name="Waters E."/>
            <person name="Wood A."/>
            <person name="Yang L."/>
            <person name="Cove D."/>
            <person name="Cuming A."/>
            <person name="Hasebe M."/>
            <person name="Lucas S."/>
            <person name="Mishler D.B."/>
            <person name="Reski R."/>
            <person name="Grigoriev I."/>
            <person name="Quatrano R.S."/>
            <person name="Boore J.L."/>
        </authorList>
    </citation>
    <scope>NUCLEOTIDE SEQUENCE [LARGE SCALE GENOMIC DNA]</scope>
    <source>
        <strain evidence="2 3">cv. Gransden 2004</strain>
    </source>
</reference>
<dbReference type="Gramene" id="Pp3c17_9180V3.1">
    <property type="protein sequence ID" value="PAC:32906748.CDS.1"/>
    <property type="gene ID" value="Pp3c17_9180"/>
</dbReference>
<protein>
    <submittedName>
        <fullName evidence="1 2">Uncharacterized protein</fullName>
    </submittedName>
</protein>
<evidence type="ECO:0000313" key="2">
    <source>
        <dbReference type="EnsemblPlants" id="PAC:32906748.CDS.1"/>
    </source>
</evidence>
<proteinExistence type="predicted"/>
<accession>A0A2K1J393</accession>
<evidence type="ECO:0000313" key="1">
    <source>
        <dbReference type="EMBL" id="PNR35990.1"/>
    </source>
</evidence>
<reference evidence="2" key="3">
    <citation type="submission" date="2020-12" db="UniProtKB">
        <authorList>
            <consortium name="EnsemblPlants"/>
        </authorList>
    </citation>
    <scope>IDENTIFICATION</scope>
</reference>
<dbReference type="EMBL" id="ABEU02000017">
    <property type="protein sequence ID" value="PNR35990.1"/>
    <property type="molecule type" value="Genomic_DNA"/>
</dbReference>
<evidence type="ECO:0000313" key="3">
    <source>
        <dbReference type="Proteomes" id="UP000006727"/>
    </source>
</evidence>
<keyword evidence="3" id="KW-1185">Reference proteome</keyword>
<sequence length="85" mass="9062">MLVSLGCPSSGSRTWGSDWGEMGCHLLISSSMQPAFSQHFFGWWTMHRARKGLGLHIQFQGRGNAQSCAGCVEGGKGAKSSTSTV</sequence>
<name>A0A2K1J393_PHYPA</name>
<reference evidence="1 3" key="2">
    <citation type="journal article" date="2018" name="Plant J.">
        <title>The Physcomitrella patens chromosome-scale assembly reveals moss genome structure and evolution.</title>
        <authorList>
            <person name="Lang D."/>
            <person name="Ullrich K.K."/>
            <person name="Murat F."/>
            <person name="Fuchs J."/>
            <person name="Jenkins J."/>
            <person name="Haas F.B."/>
            <person name="Piednoel M."/>
            <person name="Gundlach H."/>
            <person name="Van Bel M."/>
            <person name="Meyberg R."/>
            <person name="Vives C."/>
            <person name="Morata J."/>
            <person name="Symeonidi A."/>
            <person name="Hiss M."/>
            <person name="Muchero W."/>
            <person name="Kamisugi Y."/>
            <person name="Saleh O."/>
            <person name="Blanc G."/>
            <person name="Decker E.L."/>
            <person name="van Gessel N."/>
            <person name="Grimwood J."/>
            <person name="Hayes R.D."/>
            <person name="Graham S.W."/>
            <person name="Gunter L.E."/>
            <person name="McDaniel S.F."/>
            <person name="Hoernstein S.N.W."/>
            <person name="Larsson A."/>
            <person name="Li F.W."/>
            <person name="Perroud P.F."/>
            <person name="Phillips J."/>
            <person name="Ranjan P."/>
            <person name="Rokshar D.S."/>
            <person name="Rothfels C.J."/>
            <person name="Schneider L."/>
            <person name="Shu S."/>
            <person name="Stevenson D.W."/>
            <person name="Thummler F."/>
            <person name="Tillich M."/>
            <person name="Villarreal Aguilar J.C."/>
            <person name="Widiez T."/>
            <person name="Wong G.K."/>
            <person name="Wymore A."/>
            <person name="Zhang Y."/>
            <person name="Zimmer A.D."/>
            <person name="Quatrano R.S."/>
            <person name="Mayer K.F.X."/>
            <person name="Goodstein D."/>
            <person name="Casacuberta J.M."/>
            <person name="Vandepoele K."/>
            <person name="Reski R."/>
            <person name="Cuming A.C."/>
            <person name="Tuskan G.A."/>
            <person name="Maumus F."/>
            <person name="Salse J."/>
            <person name="Schmutz J."/>
            <person name="Rensing S.A."/>
        </authorList>
    </citation>
    <scope>NUCLEOTIDE SEQUENCE [LARGE SCALE GENOMIC DNA]</scope>
    <source>
        <strain evidence="2 3">cv. Gransden 2004</strain>
    </source>
</reference>
<dbReference type="Gramene" id="Pp3c17_9180V3.2">
    <property type="protein sequence ID" value="PAC:32906749.CDS.1"/>
    <property type="gene ID" value="Pp3c17_9180"/>
</dbReference>
<dbReference type="EnsemblPlants" id="Pp3c17_9180V3.2">
    <property type="protein sequence ID" value="PAC:32906749.CDS.1"/>
    <property type="gene ID" value="Pp3c17_9180"/>
</dbReference>
<gene>
    <name evidence="1" type="ORF">PHYPA_021840</name>
</gene>
<dbReference type="Proteomes" id="UP000006727">
    <property type="component" value="Chromosome 17"/>
</dbReference>
<organism evidence="1">
    <name type="scientific">Physcomitrium patens</name>
    <name type="common">Spreading-leaved earth moss</name>
    <name type="synonym">Physcomitrella patens</name>
    <dbReference type="NCBI Taxonomy" id="3218"/>
    <lineage>
        <taxon>Eukaryota</taxon>
        <taxon>Viridiplantae</taxon>
        <taxon>Streptophyta</taxon>
        <taxon>Embryophyta</taxon>
        <taxon>Bryophyta</taxon>
        <taxon>Bryophytina</taxon>
        <taxon>Bryopsida</taxon>
        <taxon>Funariidae</taxon>
        <taxon>Funariales</taxon>
        <taxon>Funariaceae</taxon>
        <taxon>Physcomitrium</taxon>
    </lineage>
</organism>
<dbReference type="AlphaFoldDB" id="A0A2K1J393"/>
<dbReference type="InParanoid" id="A0A2K1J393"/>